<keyword evidence="3" id="KW-1133">Transmembrane helix</keyword>
<keyword evidence="7" id="KW-1185">Reference proteome</keyword>
<proteinExistence type="predicted"/>
<protein>
    <submittedName>
        <fullName evidence="6">Uncharacterized protein</fullName>
    </submittedName>
</protein>
<dbReference type="InterPro" id="IPR038599">
    <property type="entry name" value="LAP1C-like_C_sf"/>
</dbReference>
<keyword evidence="2" id="KW-0812">Transmembrane</keyword>
<evidence type="ECO:0000256" key="2">
    <source>
        <dbReference type="ARBA" id="ARBA00022692"/>
    </source>
</evidence>
<organism evidence="6 7">
    <name type="scientific">Necator americanus</name>
    <name type="common">Human hookworm</name>
    <dbReference type="NCBI Taxonomy" id="51031"/>
    <lineage>
        <taxon>Eukaryota</taxon>
        <taxon>Metazoa</taxon>
        <taxon>Ecdysozoa</taxon>
        <taxon>Nematoda</taxon>
        <taxon>Chromadorea</taxon>
        <taxon>Rhabditida</taxon>
        <taxon>Rhabditina</taxon>
        <taxon>Rhabditomorpha</taxon>
        <taxon>Strongyloidea</taxon>
        <taxon>Ancylostomatidae</taxon>
        <taxon>Bunostominae</taxon>
        <taxon>Necator</taxon>
    </lineage>
</organism>
<feature type="compositionally biased region" description="Basic and acidic residues" evidence="5">
    <location>
        <begin position="335"/>
        <end position="347"/>
    </location>
</feature>
<evidence type="ECO:0000256" key="4">
    <source>
        <dbReference type="ARBA" id="ARBA00023136"/>
    </source>
</evidence>
<evidence type="ECO:0000313" key="6">
    <source>
        <dbReference type="EMBL" id="KAK6764266.1"/>
    </source>
</evidence>
<dbReference type="Gene3D" id="3.40.50.12190">
    <property type="match status" value="1"/>
</dbReference>
<feature type="region of interest" description="Disordered" evidence="5">
    <location>
        <begin position="335"/>
        <end position="360"/>
    </location>
</feature>
<sequence>MRNDSDGLSTLRHRRSASTSPLSKNRTNPEGNFEYQSEDDSECDSISTSSQINETFENRYEVEHKSLIQTPTKVPSFRREKIVQTILSRSINYAFFTQTLWASCLRWRQWLRLHHRCDRLESDPFQMSTSLEEKSFVNGSRIRQPLAYTNNILLIVSVALAFYYIAKSNSSSSPLAMGANGALVLNFEKHLSEFATKFRNFTEDELRLLFHVGRQWLLMQQESPIVLIVAGEESELIVRALSEIFCAAFHISSPVLVIDLTSESVREKLHEGLDRAVHSTVPLAILNGVDHLGWDSPLILHAFADDSSLTTSRALLLLTMKKNFHVSKEQCEKSVMDRVSPAEKEFDTSDIPTFRNRKPS</sequence>
<feature type="compositionally biased region" description="Polar residues" evidence="5">
    <location>
        <begin position="17"/>
        <end position="30"/>
    </location>
</feature>
<comment type="caution">
    <text evidence="6">The sequence shown here is derived from an EMBL/GenBank/DDBJ whole genome shotgun (WGS) entry which is preliminary data.</text>
</comment>
<reference evidence="6 7" key="1">
    <citation type="submission" date="2023-08" db="EMBL/GenBank/DDBJ databases">
        <title>A Necator americanus chromosomal reference genome.</title>
        <authorList>
            <person name="Ilik V."/>
            <person name="Petrzelkova K.J."/>
            <person name="Pardy F."/>
            <person name="Fuh T."/>
            <person name="Niatou-Singa F.S."/>
            <person name="Gouil Q."/>
            <person name="Baker L."/>
            <person name="Ritchie M.E."/>
            <person name="Jex A.R."/>
            <person name="Gazzola D."/>
            <person name="Li H."/>
            <person name="Toshio Fujiwara R."/>
            <person name="Zhan B."/>
            <person name="Aroian R.V."/>
            <person name="Pafco B."/>
            <person name="Schwarz E.M."/>
        </authorList>
    </citation>
    <scope>NUCLEOTIDE SEQUENCE [LARGE SCALE GENOMIC DNA]</scope>
    <source>
        <strain evidence="6 7">Aroian</strain>
        <tissue evidence="6">Whole animal</tissue>
    </source>
</reference>
<feature type="region of interest" description="Disordered" evidence="5">
    <location>
        <begin position="1"/>
        <end position="48"/>
    </location>
</feature>
<keyword evidence="4" id="KW-0472">Membrane</keyword>
<evidence type="ECO:0000313" key="7">
    <source>
        <dbReference type="Proteomes" id="UP001303046"/>
    </source>
</evidence>
<evidence type="ECO:0000256" key="5">
    <source>
        <dbReference type="SAM" id="MobiDB-lite"/>
    </source>
</evidence>
<dbReference type="Proteomes" id="UP001303046">
    <property type="component" value="Unassembled WGS sequence"/>
</dbReference>
<gene>
    <name evidence="6" type="primary">Necator_chrX.g24712</name>
    <name evidence="6" type="ORF">RB195_024547</name>
</gene>
<accession>A0ABR1EQV0</accession>
<evidence type="ECO:0000256" key="1">
    <source>
        <dbReference type="ARBA" id="ARBA00004370"/>
    </source>
</evidence>
<evidence type="ECO:0000256" key="3">
    <source>
        <dbReference type="ARBA" id="ARBA00022989"/>
    </source>
</evidence>
<comment type="subcellular location">
    <subcellularLocation>
        <location evidence="1">Membrane</location>
    </subcellularLocation>
</comment>
<name>A0ABR1EQV0_NECAM</name>
<dbReference type="EMBL" id="JAVFWL010000006">
    <property type="protein sequence ID" value="KAK6764266.1"/>
    <property type="molecule type" value="Genomic_DNA"/>
</dbReference>